<evidence type="ECO:0000313" key="1">
    <source>
        <dbReference type="EMBL" id="KAF3560216.1"/>
    </source>
</evidence>
<protein>
    <submittedName>
        <fullName evidence="1">Uncharacterized protein</fullName>
    </submittedName>
</protein>
<accession>A0A8S9R998</accession>
<proteinExistence type="predicted"/>
<sequence length="131" mass="14846">MLGRCSKQSRKQASTLHEWLDHYRRGLPLAIGSYLDTNSITHPFLRSLTLNTKSKKTMARITHLPHSHAATRLRVASPITRVFASCLELNLVRPRTRHGPLVATNDSHDTPPECRTFTEQVRGFTGFVVKM</sequence>
<dbReference type="AlphaFoldDB" id="A0A8S9R998"/>
<dbReference type="EMBL" id="QGKX02000996">
    <property type="protein sequence ID" value="KAF3560216.1"/>
    <property type="molecule type" value="Genomic_DNA"/>
</dbReference>
<evidence type="ECO:0000313" key="2">
    <source>
        <dbReference type="Proteomes" id="UP000712600"/>
    </source>
</evidence>
<name>A0A8S9R998_BRACR</name>
<comment type="caution">
    <text evidence="1">The sequence shown here is derived from an EMBL/GenBank/DDBJ whole genome shotgun (WGS) entry which is preliminary data.</text>
</comment>
<reference evidence="1" key="1">
    <citation type="submission" date="2019-12" db="EMBL/GenBank/DDBJ databases">
        <title>Genome sequencing and annotation of Brassica cretica.</title>
        <authorList>
            <person name="Studholme D.J."/>
            <person name="Sarris P."/>
        </authorList>
    </citation>
    <scope>NUCLEOTIDE SEQUENCE</scope>
    <source>
        <strain evidence="1">PFS-109/04</strain>
        <tissue evidence="1">Leaf</tissue>
    </source>
</reference>
<organism evidence="1 2">
    <name type="scientific">Brassica cretica</name>
    <name type="common">Mustard</name>
    <dbReference type="NCBI Taxonomy" id="69181"/>
    <lineage>
        <taxon>Eukaryota</taxon>
        <taxon>Viridiplantae</taxon>
        <taxon>Streptophyta</taxon>
        <taxon>Embryophyta</taxon>
        <taxon>Tracheophyta</taxon>
        <taxon>Spermatophyta</taxon>
        <taxon>Magnoliopsida</taxon>
        <taxon>eudicotyledons</taxon>
        <taxon>Gunneridae</taxon>
        <taxon>Pentapetalae</taxon>
        <taxon>rosids</taxon>
        <taxon>malvids</taxon>
        <taxon>Brassicales</taxon>
        <taxon>Brassicaceae</taxon>
        <taxon>Brassiceae</taxon>
        <taxon>Brassica</taxon>
    </lineage>
</organism>
<gene>
    <name evidence="1" type="ORF">F2Q69_00012557</name>
</gene>
<dbReference type="Proteomes" id="UP000712600">
    <property type="component" value="Unassembled WGS sequence"/>
</dbReference>